<dbReference type="PANTHER" id="PTHR37422:SF13">
    <property type="entry name" value="LIPOPOLYSACCHARIDE BIOSYNTHESIS PROTEIN PA4999-RELATED"/>
    <property type="match status" value="1"/>
</dbReference>
<evidence type="ECO:0000256" key="5">
    <source>
        <dbReference type="SAM" id="MobiDB-lite"/>
    </source>
</evidence>
<proteinExistence type="predicted"/>
<comment type="subcellular location">
    <subcellularLocation>
        <location evidence="1">Membrane</location>
        <topology evidence="1">Multi-pass membrane protein</topology>
    </subcellularLocation>
</comment>
<organism evidence="8 9">
    <name type="scientific">Kaistia geumhonensis</name>
    <dbReference type="NCBI Taxonomy" id="410839"/>
    <lineage>
        <taxon>Bacteria</taxon>
        <taxon>Pseudomonadati</taxon>
        <taxon>Pseudomonadota</taxon>
        <taxon>Alphaproteobacteria</taxon>
        <taxon>Hyphomicrobiales</taxon>
        <taxon>Kaistiaceae</taxon>
        <taxon>Kaistia</taxon>
    </lineage>
</organism>
<evidence type="ECO:0000313" key="9">
    <source>
        <dbReference type="Proteomes" id="UP001223743"/>
    </source>
</evidence>
<reference evidence="8 9" key="1">
    <citation type="submission" date="2023-07" db="EMBL/GenBank/DDBJ databases">
        <title>Genomic Encyclopedia of Type Strains, Phase IV (KMG-IV): sequencing the most valuable type-strain genomes for metagenomic binning, comparative biology and taxonomic classification.</title>
        <authorList>
            <person name="Goeker M."/>
        </authorList>
    </citation>
    <scope>NUCLEOTIDE SEQUENCE [LARGE SCALE GENOMIC DNA]</scope>
    <source>
        <strain evidence="8 9">B1-1</strain>
    </source>
</reference>
<feature type="transmembrane region" description="Helical" evidence="6">
    <location>
        <begin position="361"/>
        <end position="385"/>
    </location>
</feature>
<accession>A0ABU0M158</accession>
<keyword evidence="2 6" id="KW-0812">Transmembrane</keyword>
<evidence type="ECO:0000256" key="3">
    <source>
        <dbReference type="ARBA" id="ARBA00022989"/>
    </source>
</evidence>
<feature type="transmembrane region" description="Helical" evidence="6">
    <location>
        <begin position="225"/>
        <end position="243"/>
    </location>
</feature>
<dbReference type="PANTHER" id="PTHR37422">
    <property type="entry name" value="TEICHURONIC ACID BIOSYNTHESIS PROTEIN TUAE"/>
    <property type="match status" value="1"/>
</dbReference>
<dbReference type="GO" id="GO:0016874">
    <property type="term" value="F:ligase activity"/>
    <property type="evidence" value="ECO:0007669"/>
    <property type="project" value="UniProtKB-KW"/>
</dbReference>
<feature type="transmembrane region" description="Helical" evidence="6">
    <location>
        <begin position="148"/>
        <end position="170"/>
    </location>
</feature>
<keyword evidence="4 6" id="KW-0472">Membrane</keyword>
<keyword evidence="9" id="KW-1185">Reference proteome</keyword>
<feature type="transmembrane region" description="Helical" evidence="6">
    <location>
        <begin position="428"/>
        <end position="447"/>
    </location>
</feature>
<dbReference type="Pfam" id="PF04932">
    <property type="entry name" value="Wzy_C"/>
    <property type="match status" value="1"/>
</dbReference>
<feature type="region of interest" description="Disordered" evidence="5">
    <location>
        <begin position="455"/>
        <end position="480"/>
    </location>
</feature>
<name>A0ABU0M158_9HYPH</name>
<feature type="transmembrane region" description="Helical" evidence="6">
    <location>
        <begin position="38"/>
        <end position="55"/>
    </location>
</feature>
<feature type="transmembrane region" description="Helical" evidence="6">
    <location>
        <begin position="201"/>
        <end position="219"/>
    </location>
</feature>
<evidence type="ECO:0000256" key="6">
    <source>
        <dbReference type="SAM" id="Phobius"/>
    </source>
</evidence>
<sequence length="480" mass="51681">MADNTPIMQRAMPYLTVAVWSFAELFGGATRVGMDNDLLVQLVSAPLLVLALFCLFGERRYAGARPYVLSIALVVILICLQLVPLPPEIWTRLGSREVAEIVYTTAGIPLPWLPVSLVPGLTKFALASLIAPVAIFCGTLVMARDGKLFLIIVPVAVATLHVFVGVGQFNNAANEYWSSTIALYVPGEAYGYFANRNHYAASNYAMIPLAFGWLLALRSEPRRFGILWAIAGAAAIALFLIGLSIAYSRAGAAIGAATIGMCAALYFKTRDRAEVPRGVSIAILAAIIVVSLVFIVGIASLVGERGVAYSIRGVFVEKTLGLIAGAPIFGYGLGSFVPLYMTTELPTEINRYFANHAHNDWLEIVLDTGLFGAVALLVFTCWIAFRTMRMWIFDRPSGALGTFALAASITVVGLLAHSVLDYPLRTTALASTFAACCAMIAAVAAGWDRQRTAERPMKVDAPAGDERRHRSRSRRQPAGT</sequence>
<evidence type="ECO:0000256" key="2">
    <source>
        <dbReference type="ARBA" id="ARBA00022692"/>
    </source>
</evidence>
<feature type="transmembrane region" description="Helical" evidence="6">
    <location>
        <begin position="397"/>
        <end position="416"/>
    </location>
</feature>
<dbReference type="InterPro" id="IPR007016">
    <property type="entry name" value="O-antigen_ligase-rel_domated"/>
</dbReference>
<dbReference type="RefSeq" id="WP_266281927.1">
    <property type="nucleotide sequence ID" value="NZ_JAPKNF010000001.1"/>
</dbReference>
<feature type="compositionally biased region" description="Basic and acidic residues" evidence="5">
    <location>
        <begin position="455"/>
        <end position="468"/>
    </location>
</feature>
<dbReference type="InterPro" id="IPR051533">
    <property type="entry name" value="WaaL-like"/>
</dbReference>
<evidence type="ECO:0000259" key="7">
    <source>
        <dbReference type="Pfam" id="PF04932"/>
    </source>
</evidence>
<dbReference type="EMBL" id="JAUSWJ010000001">
    <property type="protein sequence ID" value="MDQ0514690.1"/>
    <property type="molecule type" value="Genomic_DNA"/>
</dbReference>
<protein>
    <submittedName>
        <fullName evidence="8">O-antigen ligase</fullName>
    </submittedName>
</protein>
<feature type="transmembrane region" description="Helical" evidence="6">
    <location>
        <begin position="67"/>
        <end position="85"/>
    </location>
</feature>
<feature type="domain" description="O-antigen ligase-related" evidence="7">
    <location>
        <begin position="235"/>
        <end position="377"/>
    </location>
</feature>
<feature type="transmembrane region" description="Helical" evidence="6">
    <location>
        <begin position="12"/>
        <end position="32"/>
    </location>
</feature>
<feature type="compositionally biased region" description="Basic residues" evidence="5">
    <location>
        <begin position="469"/>
        <end position="480"/>
    </location>
</feature>
<feature type="transmembrane region" description="Helical" evidence="6">
    <location>
        <begin position="121"/>
        <end position="141"/>
    </location>
</feature>
<feature type="transmembrane region" description="Helical" evidence="6">
    <location>
        <begin position="250"/>
        <end position="267"/>
    </location>
</feature>
<dbReference type="Proteomes" id="UP001223743">
    <property type="component" value="Unassembled WGS sequence"/>
</dbReference>
<evidence type="ECO:0000256" key="1">
    <source>
        <dbReference type="ARBA" id="ARBA00004141"/>
    </source>
</evidence>
<gene>
    <name evidence="8" type="ORF">QO015_000303</name>
</gene>
<evidence type="ECO:0000313" key="8">
    <source>
        <dbReference type="EMBL" id="MDQ0514690.1"/>
    </source>
</evidence>
<keyword evidence="8" id="KW-0436">Ligase</keyword>
<comment type="caution">
    <text evidence="8">The sequence shown here is derived from an EMBL/GenBank/DDBJ whole genome shotgun (WGS) entry which is preliminary data.</text>
</comment>
<keyword evidence="3 6" id="KW-1133">Transmembrane helix</keyword>
<feature type="transmembrane region" description="Helical" evidence="6">
    <location>
        <begin position="279"/>
        <end position="299"/>
    </location>
</feature>
<evidence type="ECO:0000256" key="4">
    <source>
        <dbReference type="ARBA" id="ARBA00023136"/>
    </source>
</evidence>